<feature type="non-terminal residue" evidence="1">
    <location>
        <position position="82"/>
    </location>
</feature>
<dbReference type="GO" id="GO:0004177">
    <property type="term" value="F:aminopeptidase activity"/>
    <property type="evidence" value="ECO:0007669"/>
    <property type="project" value="UniProtKB-KW"/>
</dbReference>
<reference evidence="1" key="2">
    <citation type="submission" date="2023-04" db="EMBL/GenBank/DDBJ databases">
        <authorList>
            <person name="Bu L."/>
            <person name="Lu L."/>
            <person name="Laidemitt M.R."/>
            <person name="Zhang S.M."/>
            <person name="Mutuku M."/>
            <person name="Mkoji G."/>
            <person name="Steinauer M."/>
            <person name="Loker E.S."/>
        </authorList>
    </citation>
    <scope>NUCLEOTIDE SEQUENCE</scope>
    <source>
        <strain evidence="1">KasaAsao</strain>
        <tissue evidence="1">Whole Snail</tissue>
    </source>
</reference>
<dbReference type="AlphaFoldDB" id="A0AAD8BTT7"/>
<dbReference type="Gene3D" id="1.25.50.20">
    <property type="match status" value="1"/>
</dbReference>
<accession>A0AAD8BTT7</accession>
<gene>
    <name evidence="1" type="ORF">Bpfe_010832</name>
</gene>
<keyword evidence="1" id="KW-0378">Hydrolase</keyword>
<evidence type="ECO:0000313" key="1">
    <source>
        <dbReference type="EMBL" id="KAK0059664.1"/>
    </source>
</evidence>
<name>A0AAD8BTT7_BIOPF</name>
<keyword evidence="2" id="KW-1185">Reference proteome</keyword>
<sequence>YGSSFFSWQRLLASLTSNFNTAIELKELTDFQAQQEGNLSEIAATLSQAIDKVKANIKWMENYLPQIRQIITEKLAQSADCQ</sequence>
<dbReference type="EMBL" id="JASAOG010000040">
    <property type="protein sequence ID" value="KAK0059664.1"/>
    <property type="molecule type" value="Genomic_DNA"/>
</dbReference>
<keyword evidence="1" id="KW-0645">Protease</keyword>
<protein>
    <submittedName>
        <fullName evidence="1">Aminopeptidase N</fullName>
    </submittedName>
</protein>
<reference evidence="1" key="1">
    <citation type="journal article" date="2023" name="PLoS Negl. Trop. Dis.">
        <title>A genome sequence for Biomphalaria pfeifferi, the major vector snail for the human-infecting parasite Schistosoma mansoni.</title>
        <authorList>
            <person name="Bu L."/>
            <person name="Lu L."/>
            <person name="Laidemitt M.R."/>
            <person name="Zhang S.M."/>
            <person name="Mutuku M."/>
            <person name="Mkoji G."/>
            <person name="Steinauer M."/>
            <person name="Loker E.S."/>
        </authorList>
    </citation>
    <scope>NUCLEOTIDE SEQUENCE</scope>
    <source>
        <strain evidence="1">KasaAsao</strain>
    </source>
</reference>
<organism evidence="1 2">
    <name type="scientific">Biomphalaria pfeifferi</name>
    <name type="common">Bloodfluke planorb</name>
    <name type="synonym">Freshwater snail</name>
    <dbReference type="NCBI Taxonomy" id="112525"/>
    <lineage>
        <taxon>Eukaryota</taxon>
        <taxon>Metazoa</taxon>
        <taxon>Spiralia</taxon>
        <taxon>Lophotrochozoa</taxon>
        <taxon>Mollusca</taxon>
        <taxon>Gastropoda</taxon>
        <taxon>Heterobranchia</taxon>
        <taxon>Euthyneura</taxon>
        <taxon>Panpulmonata</taxon>
        <taxon>Hygrophila</taxon>
        <taxon>Lymnaeoidea</taxon>
        <taxon>Planorbidae</taxon>
        <taxon>Biomphalaria</taxon>
    </lineage>
</organism>
<keyword evidence="1" id="KW-0031">Aminopeptidase</keyword>
<dbReference type="Proteomes" id="UP001233172">
    <property type="component" value="Unassembled WGS sequence"/>
</dbReference>
<proteinExistence type="predicted"/>
<comment type="caution">
    <text evidence="1">The sequence shown here is derived from an EMBL/GenBank/DDBJ whole genome shotgun (WGS) entry which is preliminary data.</text>
</comment>
<evidence type="ECO:0000313" key="2">
    <source>
        <dbReference type="Proteomes" id="UP001233172"/>
    </source>
</evidence>